<dbReference type="OrthoDB" id="428974at2759"/>
<evidence type="ECO:0008006" key="6">
    <source>
        <dbReference type="Google" id="ProtNLM"/>
    </source>
</evidence>
<evidence type="ECO:0000313" key="4">
    <source>
        <dbReference type="EMBL" id="KAH7436017.1"/>
    </source>
</evidence>
<comment type="caution">
    <text evidence="4">The sequence shown here is derived from an EMBL/GenBank/DDBJ whole genome shotgun (WGS) entry which is preliminary data.</text>
</comment>
<dbReference type="GO" id="GO:0006412">
    <property type="term" value="P:translation"/>
    <property type="evidence" value="ECO:0007669"/>
    <property type="project" value="InterPro"/>
</dbReference>
<evidence type="ECO:0000256" key="3">
    <source>
        <dbReference type="ARBA" id="ARBA00023274"/>
    </source>
</evidence>
<dbReference type="OMA" id="WFYIRTT"/>
<dbReference type="GO" id="GO:0000028">
    <property type="term" value="P:ribosomal small subunit assembly"/>
    <property type="evidence" value="ECO:0007669"/>
    <property type="project" value="TreeGrafter"/>
</dbReference>
<dbReference type="FunFam" id="1.10.10.10:FF:000118">
    <property type="entry name" value="40S ribosomal protein S19"/>
    <property type="match status" value="1"/>
</dbReference>
<dbReference type="InterPro" id="IPR001266">
    <property type="entry name" value="Ribosomal_eS19"/>
</dbReference>
<keyword evidence="3" id="KW-0687">Ribonucleoprotein</keyword>
<evidence type="ECO:0000313" key="5">
    <source>
        <dbReference type="Proteomes" id="UP000825935"/>
    </source>
</evidence>
<evidence type="ECO:0000256" key="1">
    <source>
        <dbReference type="ARBA" id="ARBA00010014"/>
    </source>
</evidence>
<dbReference type="InterPro" id="IPR036388">
    <property type="entry name" value="WH-like_DNA-bd_sf"/>
</dbReference>
<organism evidence="4 5">
    <name type="scientific">Ceratopteris richardii</name>
    <name type="common">Triangle waterfern</name>
    <dbReference type="NCBI Taxonomy" id="49495"/>
    <lineage>
        <taxon>Eukaryota</taxon>
        <taxon>Viridiplantae</taxon>
        <taxon>Streptophyta</taxon>
        <taxon>Embryophyta</taxon>
        <taxon>Tracheophyta</taxon>
        <taxon>Polypodiopsida</taxon>
        <taxon>Polypodiidae</taxon>
        <taxon>Polypodiales</taxon>
        <taxon>Pteridineae</taxon>
        <taxon>Pteridaceae</taxon>
        <taxon>Parkerioideae</taxon>
        <taxon>Ceratopteris</taxon>
    </lineage>
</organism>
<proteinExistence type="inferred from homology"/>
<evidence type="ECO:0000256" key="2">
    <source>
        <dbReference type="ARBA" id="ARBA00022980"/>
    </source>
</evidence>
<dbReference type="EMBL" id="CM035411">
    <property type="protein sequence ID" value="KAH7436017.1"/>
    <property type="molecule type" value="Genomic_DNA"/>
</dbReference>
<dbReference type="PANTHER" id="PTHR11710">
    <property type="entry name" value="40S RIBOSOMAL PROTEIN S19"/>
    <property type="match status" value="1"/>
</dbReference>
<dbReference type="AlphaFoldDB" id="A0A8T2UIR7"/>
<protein>
    <recommendedName>
        <fullName evidence="6">40S ribosomal protein S19</fullName>
    </recommendedName>
</protein>
<keyword evidence="2" id="KW-0689">Ribosomal protein</keyword>
<comment type="similarity">
    <text evidence="1">Belongs to the eukaryotic ribosomal protein eS19 family.</text>
</comment>
<dbReference type="GO" id="GO:0022627">
    <property type="term" value="C:cytosolic small ribosomal subunit"/>
    <property type="evidence" value="ECO:0007669"/>
    <property type="project" value="TreeGrafter"/>
</dbReference>
<dbReference type="GO" id="GO:0003735">
    <property type="term" value="F:structural constituent of ribosome"/>
    <property type="evidence" value="ECO:0007669"/>
    <property type="project" value="InterPro"/>
</dbReference>
<reference evidence="4" key="1">
    <citation type="submission" date="2021-08" db="EMBL/GenBank/DDBJ databases">
        <title>WGS assembly of Ceratopteris richardii.</title>
        <authorList>
            <person name="Marchant D.B."/>
            <person name="Chen G."/>
            <person name="Jenkins J."/>
            <person name="Shu S."/>
            <person name="Leebens-Mack J."/>
            <person name="Grimwood J."/>
            <person name="Schmutz J."/>
            <person name="Soltis P."/>
            <person name="Soltis D."/>
            <person name="Chen Z.-H."/>
        </authorList>
    </citation>
    <scope>NUCLEOTIDE SEQUENCE</scope>
    <source>
        <strain evidence="4">Whitten #5841</strain>
        <tissue evidence="4">Leaf</tissue>
    </source>
</reference>
<dbReference type="Gene3D" id="1.10.10.10">
    <property type="entry name" value="Winged helix-like DNA-binding domain superfamily/Winged helix DNA-binding domain"/>
    <property type="match status" value="1"/>
</dbReference>
<dbReference type="SMART" id="SM01413">
    <property type="entry name" value="Ribosomal_S19e"/>
    <property type="match status" value="1"/>
</dbReference>
<sequence>MVTTKTVKDVCPHEFVCAYAAHLKCSGKIKVPLCVDIVKTATLKELAPYDPNWFYIRTTSMARVHGGIGVDAFRKIYGGRKSNGTHPSHFGKSSGAITREVLKQLQKIAIVEKDPRGDER</sequence>
<dbReference type="SUPFAM" id="SSF46785">
    <property type="entry name" value="Winged helix' DNA-binding domain"/>
    <property type="match status" value="1"/>
</dbReference>
<dbReference type="GO" id="GO:0003723">
    <property type="term" value="F:RNA binding"/>
    <property type="evidence" value="ECO:0007669"/>
    <property type="project" value="TreeGrafter"/>
</dbReference>
<dbReference type="Proteomes" id="UP000825935">
    <property type="component" value="Chromosome 6"/>
</dbReference>
<gene>
    <name evidence="4" type="ORF">KP509_06G089600</name>
</gene>
<dbReference type="Pfam" id="PF01090">
    <property type="entry name" value="Ribosomal_S19e"/>
    <property type="match status" value="1"/>
</dbReference>
<dbReference type="InterPro" id="IPR036390">
    <property type="entry name" value="WH_DNA-bd_sf"/>
</dbReference>
<keyword evidence="5" id="KW-1185">Reference proteome</keyword>
<name>A0A8T2UIR7_CERRI</name>
<dbReference type="PANTHER" id="PTHR11710:SF0">
    <property type="entry name" value="40S RIBOSOMAL PROTEIN S19"/>
    <property type="match status" value="1"/>
</dbReference>
<accession>A0A8T2UIR7</accession>